<dbReference type="GO" id="GO:0005524">
    <property type="term" value="F:ATP binding"/>
    <property type="evidence" value="ECO:0007669"/>
    <property type="project" value="UniProtKB-KW"/>
</dbReference>
<dbReference type="PANTHER" id="PTHR45863">
    <property type="entry name" value="SERINE/THREONINE-PROTEIN KINASE BSK5"/>
    <property type="match status" value="1"/>
</dbReference>
<comment type="caution">
    <text evidence="1">The sequence shown here is derived from an EMBL/GenBank/DDBJ whole genome shotgun (WGS) entry which is preliminary data.</text>
</comment>
<dbReference type="Proteomes" id="UP000639772">
    <property type="component" value="Chromosome 7"/>
</dbReference>
<organism evidence="1 2">
    <name type="scientific">Vanilla planifolia</name>
    <name type="common">Vanilla</name>
    <dbReference type="NCBI Taxonomy" id="51239"/>
    <lineage>
        <taxon>Eukaryota</taxon>
        <taxon>Viridiplantae</taxon>
        <taxon>Streptophyta</taxon>
        <taxon>Embryophyta</taxon>
        <taxon>Tracheophyta</taxon>
        <taxon>Spermatophyta</taxon>
        <taxon>Magnoliopsida</taxon>
        <taxon>Liliopsida</taxon>
        <taxon>Asparagales</taxon>
        <taxon>Orchidaceae</taxon>
        <taxon>Vanilloideae</taxon>
        <taxon>Vanilleae</taxon>
        <taxon>Vanilla</taxon>
    </lineage>
</organism>
<dbReference type="PANTHER" id="PTHR45863:SF47">
    <property type="entry name" value="SERINE_THREONINE-PROTEIN KINASE BSK3"/>
    <property type="match status" value="1"/>
</dbReference>
<accession>A0A835UUP1</accession>
<dbReference type="GO" id="GO:0004672">
    <property type="term" value="F:protein kinase activity"/>
    <property type="evidence" value="ECO:0007669"/>
    <property type="project" value="InterPro"/>
</dbReference>
<sequence length="91" mass="10029">MGSGNSKMFGCCCGSHFKGTILEAPDVGEYLFWGCERDEKSDAFDLPPFQEFSFEQLRLATSGFAAENIVSEHGEKAPNVVYKGSWMHRGG</sequence>
<evidence type="ECO:0000313" key="2">
    <source>
        <dbReference type="Proteomes" id="UP000639772"/>
    </source>
</evidence>
<reference evidence="1 2" key="1">
    <citation type="journal article" date="2020" name="Nat. Food">
        <title>A phased Vanilla planifolia genome enables genetic improvement of flavour and production.</title>
        <authorList>
            <person name="Hasing T."/>
            <person name="Tang H."/>
            <person name="Brym M."/>
            <person name="Khazi F."/>
            <person name="Huang T."/>
            <person name="Chambers A.H."/>
        </authorList>
    </citation>
    <scope>NUCLEOTIDE SEQUENCE [LARGE SCALE GENOMIC DNA]</scope>
    <source>
        <tissue evidence="1">Leaf</tissue>
    </source>
</reference>
<dbReference type="Gene3D" id="3.30.200.20">
    <property type="entry name" value="Phosphorylase Kinase, domain 1"/>
    <property type="match status" value="1"/>
</dbReference>
<name>A0A835UUP1_VANPL</name>
<evidence type="ECO:0000313" key="1">
    <source>
        <dbReference type="EMBL" id="KAG0474667.1"/>
    </source>
</evidence>
<dbReference type="GO" id="GO:0012505">
    <property type="term" value="C:endomembrane system"/>
    <property type="evidence" value="ECO:0007669"/>
    <property type="project" value="UniProtKB-SubCell"/>
</dbReference>
<gene>
    <name evidence="1" type="ORF">HPP92_014353</name>
</gene>
<dbReference type="InterPro" id="IPR045845">
    <property type="entry name" value="BSK"/>
</dbReference>
<protein>
    <submittedName>
        <fullName evidence="1">Uncharacterized protein</fullName>
    </submittedName>
</protein>
<dbReference type="OrthoDB" id="1905385at2759"/>
<dbReference type="EMBL" id="JADCNM010000007">
    <property type="protein sequence ID" value="KAG0474667.1"/>
    <property type="molecule type" value="Genomic_DNA"/>
</dbReference>
<dbReference type="AlphaFoldDB" id="A0A835UUP1"/>
<dbReference type="GO" id="GO:0009742">
    <property type="term" value="P:brassinosteroid mediated signaling pathway"/>
    <property type="evidence" value="ECO:0007669"/>
    <property type="project" value="InterPro"/>
</dbReference>
<proteinExistence type="predicted"/>